<accession>A0A8B8CRB9</accession>
<dbReference type="GO" id="GO:0043161">
    <property type="term" value="P:proteasome-mediated ubiquitin-dependent protein catabolic process"/>
    <property type="evidence" value="ECO:0007669"/>
    <property type="project" value="TreeGrafter"/>
</dbReference>
<dbReference type="KEGG" id="cvn:111121396"/>
<dbReference type="RefSeq" id="XP_022318376.1">
    <property type="nucleotide sequence ID" value="XM_022462668.1"/>
</dbReference>
<evidence type="ECO:0000313" key="1">
    <source>
        <dbReference type="Proteomes" id="UP000694844"/>
    </source>
</evidence>
<dbReference type="SUPFAM" id="SSF63829">
    <property type="entry name" value="Calcium-dependent phosphotriesterase"/>
    <property type="match status" value="1"/>
</dbReference>
<dbReference type="GO" id="GO:0000209">
    <property type="term" value="P:protein polyubiquitination"/>
    <property type="evidence" value="ECO:0007669"/>
    <property type="project" value="TreeGrafter"/>
</dbReference>
<keyword evidence="1" id="KW-1185">Reference proteome</keyword>
<proteinExistence type="predicted"/>
<dbReference type="Gene3D" id="2.120.10.30">
    <property type="entry name" value="TolB, C-terminal domain"/>
    <property type="match status" value="2"/>
</dbReference>
<dbReference type="InterPro" id="IPR011042">
    <property type="entry name" value="6-blade_b-propeller_TolB-like"/>
</dbReference>
<protein>
    <submittedName>
        <fullName evidence="2 3">Uncharacterized protein LOC111121396</fullName>
    </submittedName>
</protein>
<reference evidence="2 3" key="1">
    <citation type="submission" date="2025-04" db="UniProtKB">
        <authorList>
            <consortium name="RefSeq"/>
        </authorList>
    </citation>
    <scope>IDENTIFICATION</scope>
    <source>
        <tissue evidence="2 3">Whole sample</tissue>
    </source>
</reference>
<gene>
    <name evidence="2 3" type="primary">LOC111121396</name>
</gene>
<dbReference type="InterPro" id="IPR050952">
    <property type="entry name" value="TRIM-NHL_E3_ligases"/>
</dbReference>
<dbReference type="PANTHER" id="PTHR24104">
    <property type="entry name" value="E3 UBIQUITIN-PROTEIN LIGASE NHLRC1-RELATED"/>
    <property type="match status" value="1"/>
</dbReference>
<dbReference type="OrthoDB" id="6137886at2759"/>
<dbReference type="RefSeq" id="XP_022318377.1">
    <property type="nucleotide sequence ID" value="XM_022462669.1"/>
</dbReference>
<dbReference type="GeneID" id="111121396"/>
<dbReference type="Proteomes" id="UP000694844">
    <property type="component" value="Chromosome 2"/>
</dbReference>
<name>A0A8B8CRB9_CRAVI</name>
<dbReference type="PANTHER" id="PTHR24104:SF48">
    <property type="entry name" value="PROTEIN WECH"/>
    <property type="match status" value="1"/>
</dbReference>
<evidence type="ECO:0000313" key="3">
    <source>
        <dbReference type="RefSeq" id="XP_022318377.1"/>
    </source>
</evidence>
<dbReference type="AlphaFoldDB" id="A0A8B8CRB9"/>
<dbReference type="GO" id="GO:0061630">
    <property type="term" value="F:ubiquitin protein ligase activity"/>
    <property type="evidence" value="ECO:0007669"/>
    <property type="project" value="TreeGrafter"/>
</dbReference>
<organism evidence="1 3">
    <name type="scientific">Crassostrea virginica</name>
    <name type="common">Eastern oyster</name>
    <dbReference type="NCBI Taxonomy" id="6565"/>
    <lineage>
        <taxon>Eukaryota</taxon>
        <taxon>Metazoa</taxon>
        <taxon>Spiralia</taxon>
        <taxon>Lophotrochozoa</taxon>
        <taxon>Mollusca</taxon>
        <taxon>Bivalvia</taxon>
        <taxon>Autobranchia</taxon>
        <taxon>Pteriomorphia</taxon>
        <taxon>Ostreida</taxon>
        <taxon>Ostreoidea</taxon>
        <taxon>Ostreidae</taxon>
        <taxon>Crassostrea</taxon>
    </lineage>
</organism>
<evidence type="ECO:0000313" key="2">
    <source>
        <dbReference type="RefSeq" id="XP_022318376.1"/>
    </source>
</evidence>
<sequence>MFADVKISRITEEKKQRLVEPLVVNIIPSGLSTVRHLCYLDPELIWHSGNGPRLRLLNKAGKELKRVKTPEQHGVNGMSVSTEGDVMFCSDTHNAVYKIKGEEIQQFSDTGDCKPCGLHCCKNGDILVSLCSGKRARIERFGSDGLMKQSIEMRQNGQRLFKKPDFLSQNTTSDICVSDLNRVVVTTDGGSFRFNYHGGKFKSFRPKGICCNKLSHIVVADDINNVIHVINESGRLLSILDTSGQGILGKLCSPSSIAVDGNGYIWVGEAFSGFIKDNLHSTQVSSMK</sequence>